<dbReference type="Proteomes" id="UP000289411">
    <property type="component" value="Unassembled WGS sequence"/>
</dbReference>
<feature type="compositionally biased region" description="Acidic residues" evidence="1">
    <location>
        <begin position="83"/>
        <end position="127"/>
    </location>
</feature>
<reference evidence="2 3" key="2">
    <citation type="submission" date="2019-02" db="EMBL/GenBank/DDBJ databases">
        <title>'Lichenibacterium ramalinii' gen. nov. sp. nov., 'Lichenibacterium minor' gen. nov. sp. nov.</title>
        <authorList>
            <person name="Pankratov T."/>
        </authorList>
    </citation>
    <scope>NUCLEOTIDE SEQUENCE [LARGE SCALE GENOMIC DNA]</scope>
    <source>
        <strain evidence="2 3">RmlP001</strain>
    </source>
</reference>
<dbReference type="Pfam" id="PF09538">
    <property type="entry name" value="FYDLN_acid"/>
    <property type="match status" value="1"/>
</dbReference>
<dbReference type="AlphaFoldDB" id="A0A4Q2RG86"/>
<accession>A0A4Q2RG86</accession>
<organism evidence="2 3">
    <name type="scientific">Lichenibacterium ramalinae</name>
    <dbReference type="NCBI Taxonomy" id="2316527"/>
    <lineage>
        <taxon>Bacteria</taxon>
        <taxon>Pseudomonadati</taxon>
        <taxon>Pseudomonadota</taxon>
        <taxon>Alphaproteobacteria</taxon>
        <taxon>Hyphomicrobiales</taxon>
        <taxon>Lichenihabitantaceae</taxon>
        <taxon>Lichenibacterium</taxon>
    </lineage>
</organism>
<evidence type="ECO:0000313" key="2">
    <source>
        <dbReference type="EMBL" id="RYB05977.1"/>
    </source>
</evidence>
<feature type="region of interest" description="Disordered" evidence="1">
    <location>
        <begin position="71"/>
        <end position="127"/>
    </location>
</feature>
<reference evidence="2 3" key="1">
    <citation type="submission" date="2018-09" db="EMBL/GenBank/DDBJ databases">
        <authorList>
            <person name="Grouzdev D.S."/>
            <person name="Krutkina M.S."/>
        </authorList>
    </citation>
    <scope>NUCLEOTIDE SEQUENCE [LARGE SCALE GENOMIC DNA]</scope>
    <source>
        <strain evidence="2 3">RmlP001</strain>
    </source>
</reference>
<name>A0A4Q2RG86_9HYPH</name>
<dbReference type="InterPro" id="IPR012644">
    <property type="entry name" value="CHP02300_FYDLN_acid"/>
</dbReference>
<evidence type="ECO:0000313" key="3">
    <source>
        <dbReference type="Proteomes" id="UP000289411"/>
    </source>
</evidence>
<dbReference type="NCBIfam" id="TIGR02300">
    <property type="entry name" value="FYDLN_acid"/>
    <property type="match status" value="1"/>
</dbReference>
<gene>
    <name evidence="2" type="ORF">D3272_07210</name>
</gene>
<keyword evidence="3" id="KW-1185">Reference proteome</keyword>
<sequence length="127" mass="13658">MAKPELGAKHQCQNCATKFFDLNRDPILCPKCGAVFVPLPVARTPTRASAAVVRDEGEVEPEATGVEIVSLDEAEAGEKPEPAADDDVDVEIEDTPADDNTFLEEEEEGDDDVADLIDGDIEDDEEA</sequence>
<proteinExistence type="predicted"/>
<evidence type="ECO:0000256" key="1">
    <source>
        <dbReference type="SAM" id="MobiDB-lite"/>
    </source>
</evidence>
<comment type="caution">
    <text evidence="2">The sequence shown here is derived from an EMBL/GenBank/DDBJ whole genome shotgun (WGS) entry which is preliminary data.</text>
</comment>
<dbReference type="OrthoDB" id="9815689at2"/>
<dbReference type="EMBL" id="QYBC01000005">
    <property type="protein sequence ID" value="RYB05977.1"/>
    <property type="molecule type" value="Genomic_DNA"/>
</dbReference>
<dbReference type="RefSeq" id="WP_129218488.1">
    <property type="nucleotide sequence ID" value="NZ_QYBC01000005.1"/>
</dbReference>
<protein>
    <submittedName>
        <fullName evidence="2">TIGR02300 family protein</fullName>
    </submittedName>
</protein>